<comment type="caution">
    <text evidence="1">The sequence shown here is derived from an EMBL/GenBank/DDBJ whole genome shotgun (WGS) entry which is preliminary data.</text>
</comment>
<proteinExistence type="predicted"/>
<dbReference type="Proteomes" id="UP001497480">
    <property type="component" value="Unassembled WGS sequence"/>
</dbReference>
<evidence type="ECO:0000313" key="1">
    <source>
        <dbReference type="EMBL" id="CAL0313557.1"/>
    </source>
</evidence>
<reference evidence="1 2" key="1">
    <citation type="submission" date="2024-03" db="EMBL/GenBank/DDBJ databases">
        <authorList>
            <person name="Martinez-Hernandez J."/>
        </authorList>
    </citation>
    <scope>NUCLEOTIDE SEQUENCE [LARGE SCALE GENOMIC DNA]</scope>
</reference>
<accession>A0AAV1WXW0</accession>
<organism evidence="1 2">
    <name type="scientific">Lupinus luteus</name>
    <name type="common">European yellow lupine</name>
    <dbReference type="NCBI Taxonomy" id="3873"/>
    <lineage>
        <taxon>Eukaryota</taxon>
        <taxon>Viridiplantae</taxon>
        <taxon>Streptophyta</taxon>
        <taxon>Embryophyta</taxon>
        <taxon>Tracheophyta</taxon>
        <taxon>Spermatophyta</taxon>
        <taxon>Magnoliopsida</taxon>
        <taxon>eudicotyledons</taxon>
        <taxon>Gunneridae</taxon>
        <taxon>Pentapetalae</taxon>
        <taxon>rosids</taxon>
        <taxon>fabids</taxon>
        <taxon>Fabales</taxon>
        <taxon>Fabaceae</taxon>
        <taxon>Papilionoideae</taxon>
        <taxon>50 kb inversion clade</taxon>
        <taxon>genistoids sensu lato</taxon>
        <taxon>core genistoids</taxon>
        <taxon>Genisteae</taxon>
        <taxon>Lupinus</taxon>
    </lineage>
</organism>
<name>A0AAV1WXW0_LUPLU</name>
<keyword evidence="2" id="KW-1185">Reference proteome</keyword>
<protein>
    <submittedName>
        <fullName evidence="1">Uncharacterized protein</fullName>
    </submittedName>
</protein>
<gene>
    <name evidence="1" type="ORF">LLUT_LOCUS14617</name>
</gene>
<sequence>MALLMPSQFSVGKTQRICILKISDLTCKTCLCTKSYQDLVTPKSLDTSPQEIYTRMFLYEPREYNLLKHYILEDKELKTRAPNAPSCLYINQSNSNSSFIDLNTNNN</sequence>
<dbReference type="EMBL" id="CAXHTB010000010">
    <property type="protein sequence ID" value="CAL0313557.1"/>
    <property type="molecule type" value="Genomic_DNA"/>
</dbReference>
<dbReference type="AlphaFoldDB" id="A0AAV1WXW0"/>
<evidence type="ECO:0000313" key="2">
    <source>
        <dbReference type="Proteomes" id="UP001497480"/>
    </source>
</evidence>